<dbReference type="EMBL" id="KZ821240">
    <property type="protein sequence ID" value="PYH43976.1"/>
    <property type="molecule type" value="Genomic_DNA"/>
</dbReference>
<dbReference type="InterPro" id="IPR047546">
    <property type="entry name" value="Rcat_RBR_RNF216"/>
</dbReference>
<dbReference type="Proteomes" id="UP000248349">
    <property type="component" value="Unassembled WGS sequence"/>
</dbReference>
<dbReference type="Pfam" id="PF26200">
    <property type="entry name" value="Rcat_RNF216"/>
    <property type="match status" value="1"/>
</dbReference>
<comment type="pathway">
    <text evidence="1">Protein modification; protein ubiquitination.</text>
</comment>
<keyword evidence="5" id="KW-0863">Zinc-finger</keyword>
<feature type="compositionally biased region" description="Polar residues" evidence="8">
    <location>
        <begin position="95"/>
        <end position="106"/>
    </location>
</feature>
<evidence type="ECO:0000256" key="7">
    <source>
        <dbReference type="ARBA" id="ARBA00022833"/>
    </source>
</evidence>
<name>A0A318Z9F9_9EURO</name>
<dbReference type="PANTHER" id="PTHR22770">
    <property type="entry name" value="UBIQUITIN CONJUGATING ENZYME 7 INTERACTING PROTEIN-RELATED"/>
    <property type="match status" value="1"/>
</dbReference>
<keyword evidence="6" id="KW-0833">Ubl conjugation pathway</keyword>
<dbReference type="AlphaFoldDB" id="A0A318Z9F9"/>
<dbReference type="InterPro" id="IPR002867">
    <property type="entry name" value="IBR_dom"/>
</dbReference>
<dbReference type="CDD" id="cd20353">
    <property type="entry name" value="Rcat_RBR_RNF216"/>
    <property type="match status" value="1"/>
</dbReference>
<proteinExistence type="predicted"/>
<dbReference type="GeneID" id="37081454"/>
<feature type="region of interest" description="Disordered" evidence="8">
    <location>
        <begin position="577"/>
        <end position="644"/>
    </location>
</feature>
<dbReference type="InterPro" id="IPR044066">
    <property type="entry name" value="TRIAD_supradom"/>
</dbReference>
<organism evidence="10 11">
    <name type="scientific">Aspergillus saccharolyticus JOP 1030-1</name>
    <dbReference type="NCBI Taxonomy" id="1450539"/>
    <lineage>
        <taxon>Eukaryota</taxon>
        <taxon>Fungi</taxon>
        <taxon>Dikarya</taxon>
        <taxon>Ascomycota</taxon>
        <taxon>Pezizomycotina</taxon>
        <taxon>Eurotiomycetes</taxon>
        <taxon>Eurotiomycetidae</taxon>
        <taxon>Eurotiales</taxon>
        <taxon>Aspergillaceae</taxon>
        <taxon>Aspergillus</taxon>
        <taxon>Aspergillus subgen. Circumdati</taxon>
    </lineage>
</organism>
<feature type="domain" description="RING-type" evidence="9">
    <location>
        <begin position="326"/>
        <end position="544"/>
    </location>
</feature>
<keyword evidence="2" id="KW-0808">Transferase</keyword>
<dbReference type="CDD" id="cd16630">
    <property type="entry name" value="RING-HC_RBR_RNF216"/>
    <property type="match status" value="1"/>
</dbReference>
<evidence type="ECO:0000259" key="9">
    <source>
        <dbReference type="PROSITE" id="PS51873"/>
    </source>
</evidence>
<sequence>MAYRHPFASSELPVLRDIGELQALSHGTFPDGFNDDAFMADLDQAATWGFYANDNETSDALPSIGQRPAKKQRTGPSAQSEAISEAHVQNRGPDSDSSISQRTSRNLPPVIDLTEDLTEDNLLTEILEIFPDIDVNYLKGLIQRHLQLVLQTKAEIPLTVPDKDLAKGAVTEEILGNPSYPRKQRKLKRTLDEFDSAKKKEDDIQKWMKNIPQRGSTLYLEITARLLAIEFPAVPWTYIQNLTLHKRELYAAYLSLSALEDPSSKSAKPYKNEQYRHQHLREDLYKSYPRTLRIMQDLDRERRAAAAAARQARAQEAEERNVQTGNLVECQCCFEEVPANKILPCEGLDVHFFCYTCMQSSAKTQIGLMRYKLQCFDGSGCQAQFDRHGLRHALGKKIMDKLDALQQQDEIQQAGLQGLESCPFCDYHAICPPVEEDREFYCLNPDCEVISCRMCKEKSHVPSSCEDAKTDKRLPYRHRVEEALSDALMRTCPQCKVKIVKTDGCNMMTCAKCRTRMCYICNARIEPHENYEHFHRRGGCSLHDLPGVDPHRAQIERAEANAVATILAENPNIVEKEIRVNEGPKKQDAATLRQQGRPPQRPRQPQLRQQQQGQQRPPHRQPYQQGQPRQPTQGPQHFRYNDPFVSVRANGGGPLHVNVDNSLTYFANRIRDFHASNFPWETPGNTSYPLPNLPVDQRISIDAGFPPQARTPMTPNMATERPFPPYFPLYHGQAVPMVPYSLQQPIVNHTPLPRGLNPAHLSTHTPTDGS</sequence>
<evidence type="ECO:0000313" key="10">
    <source>
        <dbReference type="EMBL" id="PYH43976.1"/>
    </source>
</evidence>
<dbReference type="GO" id="GO:0016740">
    <property type="term" value="F:transferase activity"/>
    <property type="evidence" value="ECO:0007669"/>
    <property type="project" value="UniProtKB-KW"/>
</dbReference>
<evidence type="ECO:0000313" key="11">
    <source>
        <dbReference type="Proteomes" id="UP000248349"/>
    </source>
</evidence>
<keyword evidence="4" id="KW-0677">Repeat</keyword>
<evidence type="ECO:0000256" key="8">
    <source>
        <dbReference type="SAM" id="MobiDB-lite"/>
    </source>
</evidence>
<feature type="compositionally biased region" description="Low complexity" evidence="8">
    <location>
        <begin position="593"/>
        <end position="636"/>
    </location>
</feature>
<evidence type="ECO:0000256" key="4">
    <source>
        <dbReference type="ARBA" id="ARBA00022737"/>
    </source>
</evidence>
<dbReference type="CDD" id="cd20339">
    <property type="entry name" value="BRcat_RBR_RNF216"/>
    <property type="match status" value="1"/>
</dbReference>
<dbReference type="Gene3D" id="1.20.120.1750">
    <property type="match status" value="1"/>
</dbReference>
<protein>
    <recommendedName>
        <fullName evidence="9">RING-type domain-containing protein</fullName>
    </recommendedName>
</protein>
<keyword evidence="7" id="KW-0862">Zinc</keyword>
<feature type="region of interest" description="Disordered" evidence="8">
    <location>
        <begin position="59"/>
        <end position="107"/>
    </location>
</feature>
<dbReference type="SUPFAM" id="SSF57850">
    <property type="entry name" value="RING/U-box"/>
    <property type="match status" value="2"/>
</dbReference>
<dbReference type="OrthoDB" id="10009520at2759"/>
<dbReference type="GO" id="GO:0008270">
    <property type="term" value="F:zinc ion binding"/>
    <property type="evidence" value="ECO:0007669"/>
    <property type="project" value="UniProtKB-KW"/>
</dbReference>
<dbReference type="SMART" id="SM00647">
    <property type="entry name" value="IBR"/>
    <property type="match status" value="2"/>
</dbReference>
<evidence type="ECO:0000256" key="6">
    <source>
        <dbReference type="ARBA" id="ARBA00022786"/>
    </source>
</evidence>
<dbReference type="InterPro" id="IPR047544">
    <property type="entry name" value="RING-HC_RBR_RNF216"/>
</dbReference>
<evidence type="ECO:0000256" key="2">
    <source>
        <dbReference type="ARBA" id="ARBA00022679"/>
    </source>
</evidence>
<evidence type="ECO:0000256" key="3">
    <source>
        <dbReference type="ARBA" id="ARBA00022723"/>
    </source>
</evidence>
<dbReference type="InterPro" id="IPR047545">
    <property type="entry name" value="BRcat_RBR_RNF216"/>
</dbReference>
<dbReference type="STRING" id="1450539.A0A318Z9F9"/>
<accession>A0A318Z9F9</accession>
<reference evidence="10 11" key="1">
    <citation type="submission" date="2016-12" db="EMBL/GenBank/DDBJ databases">
        <title>The genomes of Aspergillus section Nigri reveals drivers in fungal speciation.</title>
        <authorList>
            <consortium name="DOE Joint Genome Institute"/>
            <person name="Vesth T.C."/>
            <person name="Nybo J."/>
            <person name="Theobald S."/>
            <person name="Brandl J."/>
            <person name="Frisvad J.C."/>
            <person name="Nielsen K.F."/>
            <person name="Lyhne E.K."/>
            <person name="Kogle M.E."/>
            <person name="Kuo A."/>
            <person name="Riley R."/>
            <person name="Clum A."/>
            <person name="Nolan M."/>
            <person name="Lipzen A."/>
            <person name="Salamov A."/>
            <person name="Henrissat B."/>
            <person name="Wiebenga A."/>
            <person name="De Vries R.P."/>
            <person name="Grigoriev I.V."/>
            <person name="Mortensen U.H."/>
            <person name="Andersen M.R."/>
            <person name="Baker S.E."/>
        </authorList>
    </citation>
    <scope>NUCLEOTIDE SEQUENCE [LARGE SCALE GENOMIC DNA]</scope>
    <source>
        <strain evidence="10 11">JOP 1030-1</strain>
    </source>
</reference>
<keyword evidence="11" id="KW-1185">Reference proteome</keyword>
<dbReference type="PROSITE" id="PS51873">
    <property type="entry name" value="TRIAD"/>
    <property type="match status" value="1"/>
</dbReference>
<dbReference type="InterPro" id="IPR051628">
    <property type="entry name" value="LUBAC_E3_Ligases"/>
</dbReference>
<evidence type="ECO:0000256" key="1">
    <source>
        <dbReference type="ARBA" id="ARBA00004906"/>
    </source>
</evidence>
<keyword evidence="3" id="KW-0479">Metal-binding</keyword>
<gene>
    <name evidence="10" type="ORF">BP01DRAFT_91580</name>
</gene>
<dbReference type="RefSeq" id="XP_025429958.1">
    <property type="nucleotide sequence ID" value="XM_025580225.1"/>
</dbReference>
<feature type="compositionally biased region" description="Basic and acidic residues" evidence="8">
    <location>
        <begin position="577"/>
        <end position="588"/>
    </location>
</feature>
<dbReference type="PANTHER" id="PTHR22770:SF47">
    <property type="entry name" value="E3 UBIQUITIN-PROTEIN LIGASE RNF216"/>
    <property type="match status" value="1"/>
</dbReference>
<evidence type="ECO:0000256" key="5">
    <source>
        <dbReference type="ARBA" id="ARBA00022771"/>
    </source>
</evidence>